<reference evidence="2 3" key="1">
    <citation type="submission" date="2021-04" db="EMBL/GenBank/DDBJ databases">
        <authorList>
            <person name="Bliznina A."/>
        </authorList>
    </citation>
    <scope>NUCLEOTIDE SEQUENCE [LARGE SCALE GENOMIC DNA]</scope>
</reference>
<protein>
    <submittedName>
        <fullName evidence="2">Oidioi.mRNA.OKI2018_I69.XSR.g17023.t1.cds</fullName>
    </submittedName>
</protein>
<accession>A0ABN7SP84</accession>
<sequence>MTRITRSATSKRSALASAISRAEAHLLQAKLALHSIDAPNSSSSESEELPRGKGKLIPKFGFTKNRRQVAAAPEATDHLAPSSPVHQPEPEQTPTSPIASAPMDTEVPPNHFRVRGPSRNSDPQLRLPEEAGPSGLQAPQVYPNLPPRPSVGEETTAPDQREPLSPAREFVDFAGSAPIDPATQPNDPSPSAIYNLLKSKLTREEQLQLKGYIQAKEREIDGRYHDLWSDICNQRWRLEFTTPSNRSFTLAGRNWSTESN</sequence>
<dbReference type="EMBL" id="OU015569">
    <property type="protein sequence ID" value="CAG5100491.1"/>
    <property type="molecule type" value="Genomic_DNA"/>
</dbReference>
<evidence type="ECO:0000256" key="1">
    <source>
        <dbReference type="SAM" id="MobiDB-lite"/>
    </source>
</evidence>
<dbReference type="Proteomes" id="UP001158576">
    <property type="component" value="Chromosome XSR"/>
</dbReference>
<gene>
    <name evidence="2" type="ORF">OKIOD_LOCUS8581</name>
</gene>
<proteinExistence type="predicted"/>
<organism evidence="2 3">
    <name type="scientific">Oikopleura dioica</name>
    <name type="common">Tunicate</name>
    <dbReference type="NCBI Taxonomy" id="34765"/>
    <lineage>
        <taxon>Eukaryota</taxon>
        <taxon>Metazoa</taxon>
        <taxon>Chordata</taxon>
        <taxon>Tunicata</taxon>
        <taxon>Appendicularia</taxon>
        <taxon>Copelata</taxon>
        <taxon>Oikopleuridae</taxon>
        <taxon>Oikopleura</taxon>
    </lineage>
</organism>
<feature type="region of interest" description="Disordered" evidence="1">
    <location>
        <begin position="37"/>
        <end position="163"/>
    </location>
</feature>
<evidence type="ECO:0000313" key="3">
    <source>
        <dbReference type="Proteomes" id="UP001158576"/>
    </source>
</evidence>
<name>A0ABN7SP84_OIKDI</name>
<evidence type="ECO:0000313" key="2">
    <source>
        <dbReference type="EMBL" id="CAG5100491.1"/>
    </source>
</evidence>
<keyword evidence="3" id="KW-1185">Reference proteome</keyword>